<dbReference type="Proteomes" id="UP001162480">
    <property type="component" value="Chromosome 25"/>
</dbReference>
<protein>
    <submittedName>
        <fullName evidence="1">Uncharacterized protein</fullName>
    </submittedName>
</protein>
<proteinExistence type="predicted"/>
<keyword evidence="2" id="KW-1185">Reference proteome</keyword>
<dbReference type="EMBL" id="OX597838">
    <property type="protein sequence ID" value="CAI9740707.1"/>
    <property type="molecule type" value="Genomic_DNA"/>
</dbReference>
<dbReference type="AlphaFoldDB" id="A0AA36FK73"/>
<accession>A0AA36FK73</accession>
<evidence type="ECO:0000313" key="1">
    <source>
        <dbReference type="EMBL" id="CAI9740707.1"/>
    </source>
</evidence>
<sequence>MAPEILDEDFGKIQSRPLKISAKIAKERCVGESKGEGTCCSTSLQGADLIGLFIPGALHKRTSTQQLRTAQRRRRDNV</sequence>
<reference evidence="1" key="1">
    <citation type="submission" date="2023-08" db="EMBL/GenBank/DDBJ databases">
        <authorList>
            <person name="Alioto T."/>
            <person name="Alioto T."/>
            <person name="Gomez Garrido J."/>
        </authorList>
    </citation>
    <scope>NUCLEOTIDE SEQUENCE</scope>
</reference>
<evidence type="ECO:0000313" key="2">
    <source>
        <dbReference type="Proteomes" id="UP001162480"/>
    </source>
</evidence>
<organism evidence="1 2">
    <name type="scientific">Octopus vulgaris</name>
    <name type="common">Common octopus</name>
    <dbReference type="NCBI Taxonomy" id="6645"/>
    <lineage>
        <taxon>Eukaryota</taxon>
        <taxon>Metazoa</taxon>
        <taxon>Spiralia</taxon>
        <taxon>Lophotrochozoa</taxon>
        <taxon>Mollusca</taxon>
        <taxon>Cephalopoda</taxon>
        <taxon>Coleoidea</taxon>
        <taxon>Octopodiformes</taxon>
        <taxon>Octopoda</taxon>
        <taxon>Incirrata</taxon>
        <taxon>Octopodidae</taxon>
        <taxon>Octopus</taxon>
    </lineage>
</organism>
<gene>
    <name evidence="1" type="ORF">OCTVUL_1B020768</name>
</gene>
<name>A0AA36FK73_OCTVU</name>